<comment type="caution">
    <text evidence="2">The sequence shown here is derived from an EMBL/GenBank/DDBJ whole genome shotgun (WGS) entry which is preliminary data.</text>
</comment>
<dbReference type="EMBL" id="JBBWWR010000013">
    <property type="protein sequence ID" value="KAK8955276.1"/>
    <property type="molecule type" value="Genomic_DNA"/>
</dbReference>
<feature type="compositionally biased region" description="Basic and acidic residues" evidence="1">
    <location>
        <begin position="38"/>
        <end position="54"/>
    </location>
</feature>
<keyword evidence="3" id="KW-1185">Reference proteome</keyword>
<name>A0ABR2LYI2_9ASPA</name>
<evidence type="ECO:0000313" key="2">
    <source>
        <dbReference type="EMBL" id="KAK8955276.1"/>
    </source>
</evidence>
<evidence type="ECO:0000313" key="3">
    <source>
        <dbReference type="Proteomes" id="UP001412067"/>
    </source>
</evidence>
<proteinExistence type="predicted"/>
<feature type="region of interest" description="Disordered" evidence="1">
    <location>
        <begin position="1"/>
        <end position="20"/>
    </location>
</feature>
<organism evidence="2 3">
    <name type="scientific">Platanthera guangdongensis</name>
    <dbReference type="NCBI Taxonomy" id="2320717"/>
    <lineage>
        <taxon>Eukaryota</taxon>
        <taxon>Viridiplantae</taxon>
        <taxon>Streptophyta</taxon>
        <taxon>Embryophyta</taxon>
        <taxon>Tracheophyta</taxon>
        <taxon>Spermatophyta</taxon>
        <taxon>Magnoliopsida</taxon>
        <taxon>Liliopsida</taxon>
        <taxon>Asparagales</taxon>
        <taxon>Orchidaceae</taxon>
        <taxon>Orchidoideae</taxon>
        <taxon>Orchideae</taxon>
        <taxon>Orchidinae</taxon>
        <taxon>Platanthera</taxon>
    </lineage>
</organism>
<gene>
    <name evidence="2" type="primary">NMT1</name>
    <name evidence="2" type="ORF">KSP40_PGU002203</name>
</gene>
<sequence>MSAVNGSEEERREQKNYWMEHSKDLTVEAMMLDSQASDLDKEERPEKESGKSCDDGFNYSPDEPLVESPTGLVDALIETGMPLFQGEQSMSSPHFGWVESPVPKTPPNDEEYIDTFRTVTVSFITPSHGRFLMLRYLYCRGFFLECSLLSLFPSRFTRERLGRLCFLLLMDMETITPG</sequence>
<reference evidence="2 3" key="1">
    <citation type="journal article" date="2022" name="Nat. Plants">
        <title>Genomes of leafy and leafless Platanthera orchids illuminate the evolution of mycoheterotrophy.</title>
        <authorList>
            <person name="Li M.H."/>
            <person name="Liu K.W."/>
            <person name="Li Z."/>
            <person name="Lu H.C."/>
            <person name="Ye Q.L."/>
            <person name="Zhang D."/>
            <person name="Wang J.Y."/>
            <person name="Li Y.F."/>
            <person name="Zhong Z.M."/>
            <person name="Liu X."/>
            <person name="Yu X."/>
            <person name="Liu D.K."/>
            <person name="Tu X.D."/>
            <person name="Liu B."/>
            <person name="Hao Y."/>
            <person name="Liao X.Y."/>
            <person name="Jiang Y.T."/>
            <person name="Sun W.H."/>
            <person name="Chen J."/>
            <person name="Chen Y.Q."/>
            <person name="Ai Y."/>
            <person name="Zhai J.W."/>
            <person name="Wu S.S."/>
            <person name="Zhou Z."/>
            <person name="Hsiao Y.Y."/>
            <person name="Wu W.L."/>
            <person name="Chen Y.Y."/>
            <person name="Lin Y.F."/>
            <person name="Hsu J.L."/>
            <person name="Li C.Y."/>
            <person name="Wang Z.W."/>
            <person name="Zhao X."/>
            <person name="Zhong W.Y."/>
            <person name="Ma X.K."/>
            <person name="Ma L."/>
            <person name="Huang J."/>
            <person name="Chen G.Z."/>
            <person name="Huang M.Z."/>
            <person name="Huang L."/>
            <person name="Peng D.H."/>
            <person name="Luo Y.B."/>
            <person name="Zou S.Q."/>
            <person name="Chen S.P."/>
            <person name="Lan S."/>
            <person name="Tsai W.C."/>
            <person name="Van de Peer Y."/>
            <person name="Liu Z.J."/>
        </authorList>
    </citation>
    <scope>NUCLEOTIDE SEQUENCE [LARGE SCALE GENOMIC DNA]</scope>
    <source>
        <strain evidence="2">Lor288</strain>
    </source>
</reference>
<feature type="compositionally biased region" description="Basic and acidic residues" evidence="1">
    <location>
        <begin position="8"/>
        <end position="20"/>
    </location>
</feature>
<protein>
    <submittedName>
        <fullName evidence="2">Phosphoethanolamine N-methyltransferase 1</fullName>
    </submittedName>
</protein>
<evidence type="ECO:0000256" key="1">
    <source>
        <dbReference type="SAM" id="MobiDB-lite"/>
    </source>
</evidence>
<dbReference type="Proteomes" id="UP001412067">
    <property type="component" value="Unassembled WGS sequence"/>
</dbReference>
<feature type="region of interest" description="Disordered" evidence="1">
    <location>
        <begin position="30"/>
        <end position="60"/>
    </location>
</feature>
<accession>A0ABR2LYI2</accession>